<sequence>MSNFEAPPASPPPDEKRQPRQSRLVKAALACPRLGQFDVTVRNVSETGIGGQSPDALQIGERITILLPGHEPMLGTVRWVAGNRFGIETDRPVDTALLRAVHGGSAMATHATASGFEIVPPPVARHRRPGLVLGAAQPAHAGRSVWTSNTQS</sequence>
<accession>A0A246JQE9</accession>
<dbReference type="RefSeq" id="WP_088442517.1">
    <property type="nucleotide sequence ID" value="NZ_NISK01000004.1"/>
</dbReference>
<comment type="caution">
    <text evidence="2">The sequence shown here is derived from an EMBL/GenBank/DDBJ whole genome shotgun (WGS) entry which is preliminary data.</text>
</comment>
<dbReference type="Proteomes" id="UP000197361">
    <property type="component" value="Unassembled WGS sequence"/>
</dbReference>
<organism evidence="2 3">
    <name type="scientific">Sphingopyxis bauzanensis</name>
    <dbReference type="NCBI Taxonomy" id="651663"/>
    <lineage>
        <taxon>Bacteria</taxon>
        <taxon>Pseudomonadati</taxon>
        <taxon>Pseudomonadota</taxon>
        <taxon>Alphaproteobacteria</taxon>
        <taxon>Sphingomonadales</taxon>
        <taxon>Sphingomonadaceae</taxon>
        <taxon>Sphingopyxis</taxon>
    </lineage>
</organism>
<dbReference type="Pfam" id="PF07238">
    <property type="entry name" value="PilZ"/>
    <property type="match status" value="1"/>
</dbReference>
<name>A0A246JQE9_9SPHN</name>
<protein>
    <submittedName>
        <fullName evidence="2">Pilus assembly protein PilZ</fullName>
    </submittedName>
</protein>
<evidence type="ECO:0000313" key="2">
    <source>
        <dbReference type="EMBL" id="OWQ95001.1"/>
    </source>
</evidence>
<proteinExistence type="predicted"/>
<evidence type="ECO:0000313" key="3">
    <source>
        <dbReference type="Proteomes" id="UP000197361"/>
    </source>
</evidence>
<evidence type="ECO:0000259" key="1">
    <source>
        <dbReference type="Pfam" id="PF07238"/>
    </source>
</evidence>
<dbReference type="AlphaFoldDB" id="A0A246JQE9"/>
<reference evidence="2 3" key="1">
    <citation type="journal article" date="2010" name="Int. J. Syst. Evol. Microbiol.">
        <title>Sphingopyxis bauzanensis sp. nov., a psychrophilic bacterium isolated from soil.</title>
        <authorList>
            <person name="Zhang D.C."/>
            <person name="Liu H.C."/>
            <person name="Xin Y.H."/>
            <person name="Zhou Y.G."/>
            <person name="Schinner F."/>
            <person name="Margesin R."/>
        </authorList>
    </citation>
    <scope>NUCLEOTIDE SEQUENCE [LARGE SCALE GENOMIC DNA]</scope>
    <source>
        <strain evidence="2 3">DSM 22271</strain>
    </source>
</reference>
<dbReference type="OrthoDB" id="7506964at2"/>
<dbReference type="GO" id="GO:0035438">
    <property type="term" value="F:cyclic-di-GMP binding"/>
    <property type="evidence" value="ECO:0007669"/>
    <property type="project" value="InterPro"/>
</dbReference>
<dbReference type="InterPro" id="IPR009875">
    <property type="entry name" value="PilZ_domain"/>
</dbReference>
<gene>
    <name evidence="2" type="ORF">CDQ92_16005</name>
</gene>
<dbReference type="EMBL" id="NISK01000004">
    <property type="protein sequence ID" value="OWQ95001.1"/>
    <property type="molecule type" value="Genomic_DNA"/>
</dbReference>
<feature type="domain" description="PilZ" evidence="1">
    <location>
        <begin position="33"/>
        <end position="95"/>
    </location>
</feature>
<keyword evidence="3" id="KW-1185">Reference proteome</keyword>